<evidence type="ECO:0000256" key="1">
    <source>
        <dbReference type="SAM" id="MobiDB-lite"/>
    </source>
</evidence>
<evidence type="ECO:0000313" key="2">
    <source>
        <dbReference type="EMBL" id="KAE9619905.1"/>
    </source>
</evidence>
<sequence length="189" mass="21662">MDHNMRKEGKESKESSPAIDTDLAAMEDDESRNGKADTVIEDDESLNDDTTASISLAEYLENMFFWDLLKTIEEEKVSVLVSQRREMEISIHTYVDAINFAYSMESNATIMQNDNSRAELDSFKEGIDQLSKTFKRKKSLENKHEALCGVIKDIISRQAQIELLLKELKVEVAVKDLEDFEKEEIKESN</sequence>
<dbReference type="AlphaFoldDB" id="A0A6A4QYP9"/>
<organism evidence="2 3">
    <name type="scientific">Lupinus albus</name>
    <name type="common">White lupine</name>
    <name type="synonym">Lupinus termis</name>
    <dbReference type="NCBI Taxonomy" id="3870"/>
    <lineage>
        <taxon>Eukaryota</taxon>
        <taxon>Viridiplantae</taxon>
        <taxon>Streptophyta</taxon>
        <taxon>Embryophyta</taxon>
        <taxon>Tracheophyta</taxon>
        <taxon>Spermatophyta</taxon>
        <taxon>Magnoliopsida</taxon>
        <taxon>eudicotyledons</taxon>
        <taxon>Gunneridae</taxon>
        <taxon>Pentapetalae</taxon>
        <taxon>rosids</taxon>
        <taxon>fabids</taxon>
        <taxon>Fabales</taxon>
        <taxon>Fabaceae</taxon>
        <taxon>Papilionoideae</taxon>
        <taxon>50 kb inversion clade</taxon>
        <taxon>genistoids sensu lato</taxon>
        <taxon>core genistoids</taxon>
        <taxon>Genisteae</taxon>
        <taxon>Lupinus</taxon>
    </lineage>
</organism>
<feature type="region of interest" description="Disordered" evidence="1">
    <location>
        <begin position="1"/>
        <end position="44"/>
    </location>
</feature>
<comment type="caution">
    <text evidence="2">The sequence shown here is derived from an EMBL/GenBank/DDBJ whole genome shotgun (WGS) entry which is preliminary data.</text>
</comment>
<keyword evidence="3" id="KW-1185">Reference proteome</keyword>
<gene>
    <name evidence="2" type="ORF">Lalb_Chr02g0158211</name>
</gene>
<dbReference type="OrthoDB" id="10350220at2759"/>
<name>A0A6A4QYP9_LUPAL</name>
<accession>A0A6A4QYP9</accession>
<dbReference type="Proteomes" id="UP000447434">
    <property type="component" value="Chromosome 2"/>
</dbReference>
<dbReference type="EMBL" id="WOCE01000002">
    <property type="protein sequence ID" value="KAE9619905.1"/>
    <property type="molecule type" value="Genomic_DNA"/>
</dbReference>
<evidence type="ECO:0000313" key="3">
    <source>
        <dbReference type="Proteomes" id="UP000447434"/>
    </source>
</evidence>
<reference evidence="3" key="1">
    <citation type="journal article" date="2020" name="Nat. Commun.">
        <title>Genome sequence of the cluster root forming white lupin.</title>
        <authorList>
            <person name="Hufnagel B."/>
            <person name="Marques A."/>
            <person name="Soriano A."/>
            <person name="Marques L."/>
            <person name="Divol F."/>
            <person name="Doumas P."/>
            <person name="Sallet E."/>
            <person name="Mancinotti D."/>
            <person name="Carrere S."/>
            <person name="Marande W."/>
            <person name="Arribat S."/>
            <person name="Keller J."/>
            <person name="Huneau C."/>
            <person name="Blein T."/>
            <person name="Aime D."/>
            <person name="Laguerre M."/>
            <person name="Taylor J."/>
            <person name="Schubert V."/>
            <person name="Nelson M."/>
            <person name="Geu-Flores F."/>
            <person name="Crespi M."/>
            <person name="Gallardo-Guerrero K."/>
            <person name="Delaux P.-M."/>
            <person name="Salse J."/>
            <person name="Berges H."/>
            <person name="Guyot R."/>
            <person name="Gouzy J."/>
            <person name="Peret B."/>
        </authorList>
    </citation>
    <scope>NUCLEOTIDE SEQUENCE [LARGE SCALE GENOMIC DNA]</scope>
    <source>
        <strain evidence="3">cv. Amiga</strain>
    </source>
</reference>
<proteinExistence type="predicted"/>
<protein>
    <submittedName>
        <fullName evidence="2">Uncharacterized protein</fullName>
    </submittedName>
</protein>
<feature type="compositionally biased region" description="Basic and acidic residues" evidence="1">
    <location>
        <begin position="1"/>
        <end position="14"/>
    </location>
</feature>